<name>A0A974H4F4_XENLA</name>
<dbReference type="AlphaFoldDB" id="A0A974H4F4"/>
<evidence type="ECO:0000313" key="2">
    <source>
        <dbReference type="Proteomes" id="UP000694892"/>
    </source>
</evidence>
<gene>
    <name evidence="1" type="ORF">XELAEV_18045603mg</name>
</gene>
<dbReference type="Proteomes" id="UP000694892">
    <property type="component" value="Chromosome 9_10L"/>
</dbReference>
<organism evidence="1 2">
    <name type="scientific">Xenopus laevis</name>
    <name type="common">African clawed frog</name>
    <dbReference type="NCBI Taxonomy" id="8355"/>
    <lineage>
        <taxon>Eukaryota</taxon>
        <taxon>Metazoa</taxon>
        <taxon>Chordata</taxon>
        <taxon>Craniata</taxon>
        <taxon>Vertebrata</taxon>
        <taxon>Euteleostomi</taxon>
        <taxon>Amphibia</taxon>
        <taxon>Batrachia</taxon>
        <taxon>Anura</taxon>
        <taxon>Pipoidea</taxon>
        <taxon>Pipidae</taxon>
        <taxon>Xenopodinae</taxon>
        <taxon>Xenopus</taxon>
        <taxon>Xenopus</taxon>
    </lineage>
</organism>
<dbReference type="EMBL" id="CM004482">
    <property type="protein sequence ID" value="OCT64504.1"/>
    <property type="molecule type" value="Genomic_DNA"/>
</dbReference>
<protein>
    <submittedName>
        <fullName evidence="1">Uncharacterized protein</fullName>
    </submittedName>
</protein>
<proteinExistence type="predicted"/>
<reference evidence="2" key="1">
    <citation type="journal article" date="2016" name="Nature">
        <title>Genome evolution in the allotetraploid frog Xenopus laevis.</title>
        <authorList>
            <person name="Session A.M."/>
            <person name="Uno Y."/>
            <person name="Kwon T."/>
            <person name="Chapman J.A."/>
            <person name="Toyoda A."/>
            <person name="Takahashi S."/>
            <person name="Fukui A."/>
            <person name="Hikosaka A."/>
            <person name="Suzuki A."/>
            <person name="Kondo M."/>
            <person name="van Heeringen S.J."/>
            <person name="Quigley I."/>
            <person name="Heinz S."/>
            <person name="Ogino H."/>
            <person name="Ochi H."/>
            <person name="Hellsten U."/>
            <person name="Lyons J.B."/>
            <person name="Simakov O."/>
            <person name="Putnam N."/>
            <person name="Stites J."/>
            <person name="Kuroki Y."/>
            <person name="Tanaka T."/>
            <person name="Michiue T."/>
            <person name="Watanabe M."/>
            <person name="Bogdanovic O."/>
            <person name="Lister R."/>
            <person name="Georgiou G."/>
            <person name="Paranjpe S.S."/>
            <person name="van Kruijsbergen I."/>
            <person name="Shu S."/>
            <person name="Carlson J."/>
            <person name="Kinoshita T."/>
            <person name="Ohta Y."/>
            <person name="Mawaribuchi S."/>
            <person name="Jenkins J."/>
            <person name="Grimwood J."/>
            <person name="Schmutz J."/>
            <person name="Mitros T."/>
            <person name="Mozaffari S.V."/>
            <person name="Suzuki Y."/>
            <person name="Haramoto Y."/>
            <person name="Yamamoto T.S."/>
            <person name="Takagi C."/>
            <person name="Heald R."/>
            <person name="Miller K."/>
            <person name="Haudenschild C."/>
            <person name="Kitzman J."/>
            <person name="Nakayama T."/>
            <person name="Izutsu Y."/>
            <person name="Robert J."/>
            <person name="Fortriede J."/>
            <person name="Burns K."/>
            <person name="Lotay V."/>
            <person name="Karimi K."/>
            <person name="Yasuoka Y."/>
            <person name="Dichmann D.S."/>
            <person name="Flajnik M.F."/>
            <person name="Houston D.W."/>
            <person name="Shendure J."/>
            <person name="DuPasquier L."/>
            <person name="Vize P.D."/>
            <person name="Zorn A.M."/>
            <person name="Ito M."/>
            <person name="Marcotte E.M."/>
            <person name="Wallingford J.B."/>
            <person name="Ito Y."/>
            <person name="Asashima M."/>
            <person name="Ueno N."/>
            <person name="Matsuda Y."/>
            <person name="Veenstra G.J."/>
            <person name="Fujiyama A."/>
            <person name="Harland R.M."/>
            <person name="Taira M."/>
            <person name="Rokhsar D.S."/>
        </authorList>
    </citation>
    <scope>NUCLEOTIDE SEQUENCE [LARGE SCALE GENOMIC DNA]</scope>
    <source>
        <strain evidence="2">J</strain>
    </source>
</reference>
<evidence type="ECO:0000313" key="1">
    <source>
        <dbReference type="EMBL" id="OCT64504.1"/>
    </source>
</evidence>
<accession>A0A974H4F4</accession>
<sequence length="90" mass="9794">MKINNSNGTMQRISSIKICQKCRLYCGILECPGFAKHCPSCTCGSNISTPPAHVAPTYQLLLHMWLQHINCSCTCGSNISTPPAHVAPTY</sequence>